<reference evidence="1 2" key="1">
    <citation type="submission" date="2020-04" db="EMBL/GenBank/DDBJ databases">
        <title>Description of novel Gluconacetobacter.</title>
        <authorList>
            <person name="Sombolestani A."/>
        </authorList>
    </citation>
    <scope>NUCLEOTIDE SEQUENCE [LARGE SCALE GENOMIC DNA]</scope>
    <source>
        <strain evidence="1 2">LMG 7603</strain>
    </source>
</reference>
<dbReference type="SUPFAM" id="SSF52540">
    <property type="entry name" value="P-loop containing nucleoside triphosphate hydrolases"/>
    <property type="match status" value="1"/>
</dbReference>
<evidence type="ECO:0000313" key="1">
    <source>
        <dbReference type="EMBL" id="MBB2156628.1"/>
    </source>
</evidence>
<evidence type="ECO:0000313" key="2">
    <source>
        <dbReference type="Proteomes" id="UP000550787"/>
    </source>
</evidence>
<dbReference type="RefSeq" id="WP_183115858.1">
    <property type="nucleotide sequence ID" value="NZ_JABEQG010000016.1"/>
</dbReference>
<proteinExistence type="predicted"/>
<organism evidence="1 2">
    <name type="scientific">Gluconacetobacter diazotrophicus</name>
    <name type="common">Acetobacter diazotrophicus</name>
    <dbReference type="NCBI Taxonomy" id="33996"/>
    <lineage>
        <taxon>Bacteria</taxon>
        <taxon>Pseudomonadati</taxon>
        <taxon>Pseudomonadota</taxon>
        <taxon>Alphaproteobacteria</taxon>
        <taxon>Acetobacterales</taxon>
        <taxon>Acetobacteraceae</taxon>
        <taxon>Gluconacetobacter</taxon>
    </lineage>
</organism>
<sequence>MKKNARASEVKTGAATRIRFSPLDWMLRLVGGLSRAYGRSITSFCDLATCDQYGLISFRGDYATVIEISGLRRLAGDAEIESSSRRIRRALGGLFETPGHAMQFYYVADPEGVRRTIAQNLEHRRTLARALNAEFEDVFRERMRVLPPYMRVERILLVVWTRRGRITRQELQQAGKRRTALTDGFPALGDAQNPFLGSTELGTVHQTVVQSVVSAFANENVGAVALEPRDGLKAIREELYRETIGSQWSPRTPLDRPPERMPDADVPQDISDLLWPPLREQLFMGDGVTPDYFNTARIGIYDWTPVELTLPPEAGEGDVCSFTTLAASMAANRMPWRSSTLIEGVNGGYMMWKDIVATTLKFGGNTAIHAAFEQLKHLRKSKQDTVVKVRTTYATYAPAGDAGTLRVRQARLQMGISGWGKAQANRVCGDPLAGVLSSAPGLAIASTAPPAAGPLSQILAMQAWARAGGPWREGSVLLRTADGTIVPFDPAGVGREVTLDIFVAPSRCGKSMLANVLLLGTVFSSACLTGDGARLPLIGKLDVGDSSSGFVDMLHSGLRPEDRHLAIHVPFSLTEEHAYNIFDTEACCRYPLEAHRAFLTNFLGLATRSLDSRDFEGMNQLIGSLITAAYELVSDDTTNSRPKKYRPGISETIDTALARHRIQVDTNSNWYSVADAFAAAGDMRMATMATQRAVPVLTDLFEVVRLPRVMNGFEETPANGSESVIQVFNRYLTDFIDKYPTLDMPTQLDLGEARVIVLDIDRVAPEGMGDAQRQTELMYLLGFQIISRNLFLRPADAQAVPEHVRPYHLRRFTEFRESFKRLECDEFQRASAAPLVQRQFEGAARRAAKVNIRLGITSQKVEDFGNYLAEQATGRFILGAGDGKEAAAIADKFKLTDAGRTIVTEGLNGPRPDGSGAPFILQILVGGAWYEMYLLNLVGPIELWALSTNPHDAALRRRLYEALGSTEARRRLASVFPLGTAVKEIDRRKDARIRLGEAAGVAFGGVIDEIAHELSAGTGLGARIRTSEDDTALTTVSPIMAS</sequence>
<name>A0A7W4FF71_GLUDI</name>
<accession>A0A7W4FF71</accession>
<dbReference type="AlphaFoldDB" id="A0A7W4FF71"/>
<dbReference type="EMBL" id="JABEQG010000016">
    <property type="protein sequence ID" value="MBB2156628.1"/>
    <property type="molecule type" value="Genomic_DNA"/>
</dbReference>
<comment type="caution">
    <text evidence="1">The sequence shown here is derived from an EMBL/GenBank/DDBJ whole genome shotgun (WGS) entry which is preliminary data.</text>
</comment>
<dbReference type="Proteomes" id="UP000550787">
    <property type="component" value="Unassembled WGS sequence"/>
</dbReference>
<dbReference type="InterPro" id="IPR027417">
    <property type="entry name" value="P-loop_NTPase"/>
</dbReference>
<protein>
    <submittedName>
        <fullName evidence="1">Type IV secretion protein DotO</fullName>
    </submittedName>
</protein>
<gene>
    <name evidence="1" type="ORF">HLH33_09955</name>
</gene>